<evidence type="ECO:0000313" key="2">
    <source>
        <dbReference type="EMBL" id="TBT86591.1"/>
    </source>
</evidence>
<dbReference type="PROSITE" id="PS51273">
    <property type="entry name" value="GATASE_TYPE_1"/>
    <property type="match status" value="1"/>
</dbReference>
<dbReference type="PANTHER" id="PTHR42695">
    <property type="entry name" value="GLUTAMINE AMIDOTRANSFERASE YLR126C-RELATED"/>
    <property type="match status" value="1"/>
</dbReference>
<dbReference type="EMBL" id="SDMQ01000003">
    <property type="protein sequence ID" value="TBT86591.1"/>
    <property type="molecule type" value="Genomic_DNA"/>
</dbReference>
<protein>
    <submittedName>
        <fullName evidence="2">Glutamine amidotransferase</fullName>
    </submittedName>
</protein>
<dbReference type="OrthoDB" id="5196541at2"/>
<gene>
    <name evidence="2" type="ORF">ET989_04585</name>
</gene>
<dbReference type="InterPro" id="IPR029062">
    <property type="entry name" value="Class_I_gatase-like"/>
</dbReference>
<dbReference type="SUPFAM" id="SSF52317">
    <property type="entry name" value="Class I glutamine amidotransferase-like"/>
    <property type="match status" value="1"/>
</dbReference>
<dbReference type="CDD" id="cd01741">
    <property type="entry name" value="GATase1_1"/>
    <property type="match status" value="1"/>
</dbReference>
<dbReference type="PANTHER" id="PTHR42695:SF5">
    <property type="entry name" value="GLUTAMINE AMIDOTRANSFERASE YLR126C-RELATED"/>
    <property type="match status" value="1"/>
</dbReference>
<keyword evidence="2" id="KW-0315">Glutamine amidotransferase</keyword>
<dbReference type="GO" id="GO:0005829">
    <property type="term" value="C:cytosol"/>
    <property type="evidence" value="ECO:0007669"/>
    <property type="project" value="TreeGrafter"/>
</dbReference>
<evidence type="ECO:0000313" key="3">
    <source>
        <dbReference type="Proteomes" id="UP000292373"/>
    </source>
</evidence>
<dbReference type="Gene3D" id="3.40.50.880">
    <property type="match status" value="1"/>
</dbReference>
<dbReference type="Proteomes" id="UP000292373">
    <property type="component" value="Unassembled WGS sequence"/>
</dbReference>
<dbReference type="Pfam" id="PF00117">
    <property type="entry name" value="GATase"/>
    <property type="match status" value="1"/>
</dbReference>
<comment type="caution">
    <text evidence="2">The sequence shown here is derived from an EMBL/GenBank/DDBJ whole genome shotgun (WGS) entry which is preliminary data.</text>
</comment>
<sequence>MKPFLHLSIRDHDRAVAAEFDAIASFGGLKPGQLVQLRVEQAPLPVIRPDDYSGLIIGGGQFNTSDEIKTDNQRRVEGDLARIIDVALAEHVPLIGLCYGVGIVTQHLGGLVDRTYGETTSAVEVTLTEHGRVDPLFEGVPDRFMAFTGHKEACSRTPNDAVLLATGTACPVQSFRVGQRAYVTQFHPELDVERLVERMVIYRNAGYFDPDEFDNLVEAAHAAGVDDSPGKILRNFVELFAR</sequence>
<accession>A0A4Q9KFG0</accession>
<dbReference type="RefSeq" id="WP_131167376.1">
    <property type="nucleotide sequence ID" value="NZ_SDMQ01000003.1"/>
</dbReference>
<feature type="domain" description="Glutamine amidotransferase" evidence="1">
    <location>
        <begin position="50"/>
        <end position="191"/>
    </location>
</feature>
<name>A0A4Q9KFG0_9ACTN</name>
<organism evidence="2 3">
    <name type="scientific">Propioniciclava sinopodophylli</name>
    <dbReference type="NCBI Taxonomy" id="1837344"/>
    <lineage>
        <taxon>Bacteria</taxon>
        <taxon>Bacillati</taxon>
        <taxon>Actinomycetota</taxon>
        <taxon>Actinomycetes</taxon>
        <taxon>Propionibacteriales</taxon>
        <taxon>Propionibacteriaceae</taxon>
        <taxon>Propioniciclava</taxon>
    </lineage>
</organism>
<dbReference type="NCBIfam" id="NF005743">
    <property type="entry name" value="PRK07567.1"/>
    <property type="match status" value="1"/>
</dbReference>
<proteinExistence type="predicted"/>
<keyword evidence="2" id="KW-0808">Transferase</keyword>
<dbReference type="InterPro" id="IPR017926">
    <property type="entry name" value="GATASE"/>
</dbReference>
<dbReference type="AlphaFoldDB" id="A0A4Q9KFG0"/>
<keyword evidence="3" id="KW-1185">Reference proteome</keyword>
<dbReference type="InterPro" id="IPR044992">
    <property type="entry name" value="ChyE-like"/>
</dbReference>
<evidence type="ECO:0000259" key="1">
    <source>
        <dbReference type="Pfam" id="PF00117"/>
    </source>
</evidence>
<reference evidence="2 3" key="1">
    <citation type="submission" date="2019-01" db="EMBL/GenBank/DDBJ databases">
        <title>Lactibacter flavus gen. nov., sp. nov., a novel bacterium of the family Propionibacteriaceae isolated from raw milk and dairy products.</title>
        <authorList>
            <person name="Huptas C."/>
            <person name="Wenning M."/>
            <person name="Breitenwieser F."/>
            <person name="Doll E."/>
            <person name="Von Neubeck M."/>
            <person name="Busse H.-J."/>
            <person name="Scherer S."/>
        </authorList>
    </citation>
    <scope>NUCLEOTIDE SEQUENCE [LARGE SCALE GENOMIC DNA]</scope>
    <source>
        <strain evidence="2 3">KCTC 33808</strain>
    </source>
</reference>
<dbReference type="GO" id="GO:0016740">
    <property type="term" value="F:transferase activity"/>
    <property type="evidence" value="ECO:0007669"/>
    <property type="project" value="UniProtKB-KW"/>
</dbReference>